<sequence length="428" mass="47850">MLNHDVIGLICAEITDDCIHSAPPDLLSLGLSSRIFLEPALDVMWKKISSMEPLLSVLPETTQWEEGMILKPISPSSWDRLRFYTSRVREFHAPLQHKELNPSVMRLKHVHVLPDDHSAGGFSPGLKSLTLNDYPYSGLSLTLSHLVALEYLSVADLSYLEVDSIQVIALLPELTNLYLTLPAEIVLDYTDVESGFSLLTKLELHGSTSDIRKFLAAAKPQALQELVIERTYQYVTKESLLTDITAITHLLPRSFPFLRHLTFDRLEFLNYNISVPVSDQKTVRIACAWSHLKELYLYHDSPGGVASLESLKATTHATVIQNYPTVLTHPLRWFWCDVETDMTTAHAMALGLHQIFPNLEEADGPGAAWTQNADPMFIEDIVGMVNYASADEGEDIHMNMRDLHGHSDGGLRFGVPDEMHVNSVGEVG</sequence>
<evidence type="ECO:0008006" key="3">
    <source>
        <dbReference type="Google" id="ProtNLM"/>
    </source>
</evidence>
<dbReference type="EMBL" id="JADNRY010000053">
    <property type="protein sequence ID" value="KAF9069176.1"/>
    <property type="molecule type" value="Genomic_DNA"/>
</dbReference>
<dbReference type="AlphaFoldDB" id="A0A9P5PTL8"/>
<evidence type="ECO:0000313" key="2">
    <source>
        <dbReference type="Proteomes" id="UP000772434"/>
    </source>
</evidence>
<dbReference type="SUPFAM" id="SSF52058">
    <property type="entry name" value="L domain-like"/>
    <property type="match status" value="1"/>
</dbReference>
<dbReference type="Gene3D" id="3.80.10.10">
    <property type="entry name" value="Ribonuclease Inhibitor"/>
    <property type="match status" value="1"/>
</dbReference>
<dbReference type="InterPro" id="IPR032675">
    <property type="entry name" value="LRR_dom_sf"/>
</dbReference>
<comment type="caution">
    <text evidence="1">The sequence shown here is derived from an EMBL/GenBank/DDBJ whole genome shotgun (WGS) entry which is preliminary data.</text>
</comment>
<dbReference type="Proteomes" id="UP000772434">
    <property type="component" value="Unassembled WGS sequence"/>
</dbReference>
<gene>
    <name evidence="1" type="ORF">BDP27DRAFT_1421156</name>
</gene>
<organism evidence="1 2">
    <name type="scientific">Rhodocollybia butyracea</name>
    <dbReference type="NCBI Taxonomy" id="206335"/>
    <lineage>
        <taxon>Eukaryota</taxon>
        <taxon>Fungi</taxon>
        <taxon>Dikarya</taxon>
        <taxon>Basidiomycota</taxon>
        <taxon>Agaricomycotina</taxon>
        <taxon>Agaricomycetes</taxon>
        <taxon>Agaricomycetidae</taxon>
        <taxon>Agaricales</taxon>
        <taxon>Marasmiineae</taxon>
        <taxon>Omphalotaceae</taxon>
        <taxon>Rhodocollybia</taxon>
    </lineage>
</organism>
<name>A0A9P5PTL8_9AGAR</name>
<keyword evidence="2" id="KW-1185">Reference proteome</keyword>
<dbReference type="OrthoDB" id="3543113at2759"/>
<proteinExistence type="predicted"/>
<reference evidence="1" key="1">
    <citation type="submission" date="2020-11" db="EMBL/GenBank/DDBJ databases">
        <authorList>
            <consortium name="DOE Joint Genome Institute"/>
            <person name="Ahrendt S."/>
            <person name="Riley R."/>
            <person name="Andreopoulos W."/>
            <person name="Labutti K."/>
            <person name="Pangilinan J."/>
            <person name="Ruiz-Duenas F.J."/>
            <person name="Barrasa J.M."/>
            <person name="Sanchez-Garcia M."/>
            <person name="Camarero S."/>
            <person name="Miyauchi S."/>
            <person name="Serrano A."/>
            <person name="Linde D."/>
            <person name="Babiker R."/>
            <person name="Drula E."/>
            <person name="Ayuso-Fernandez I."/>
            <person name="Pacheco R."/>
            <person name="Padilla G."/>
            <person name="Ferreira P."/>
            <person name="Barriuso J."/>
            <person name="Kellner H."/>
            <person name="Castanera R."/>
            <person name="Alfaro M."/>
            <person name="Ramirez L."/>
            <person name="Pisabarro A.G."/>
            <person name="Kuo A."/>
            <person name="Tritt A."/>
            <person name="Lipzen A."/>
            <person name="He G."/>
            <person name="Yan M."/>
            <person name="Ng V."/>
            <person name="Cullen D."/>
            <person name="Martin F."/>
            <person name="Rosso M.-N."/>
            <person name="Henrissat B."/>
            <person name="Hibbett D."/>
            <person name="Martinez A.T."/>
            <person name="Grigoriev I.V."/>
        </authorList>
    </citation>
    <scope>NUCLEOTIDE SEQUENCE</scope>
    <source>
        <strain evidence="1">AH 40177</strain>
    </source>
</reference>
<accession>A0A9P5PTL8</accession>
<evidence type="ECO:0000313" key="1">
    <source>
        <dbReference type="EMBL" id="KAF9069176.1"/>
    </source>
</evidence>
<protein>
    <recommendedName>
        <fullName evidence="3">F-box domain-containing protein</fullName>
    </recommendedName>
</protein>